<evidence type="ECO:0000259" key="1">
    <source>
        <dbReference type="Pfam" id="PF00534"/>
    </source>
</evidence>
<feature type="domain" description="Glycosyl transferase family 1" evidence="1">
    <location>
        <begin position="207"/>
        <end position="299"/>
    </location>
</feature>
<reference evidence="2" key="1">
    <citation type="submission" date="2020-10" db="EMBL/GenBank/DDBJ databases">
        <title>Connecting structure to function with the recovery of over 1000 high-quality activated sludge metagenome-assembled genomes encoding full-length rRNA genes using long-read sequencing.</title>
        <authorList>
            <person name="Singleton C.M."/>
            <person name="Petriglieri F."/>
            <person name="Kristensen J.M."/>
            <person name="Kirkegaard R.H."/>
            <person name="Michaelsen T.Y."/>
            <person name="Andersen M.H."/>
            <person name="Karst S.M."/>
            <person name="Dueholm M.S."/>
            <person name="Nielsen P.H."/>
            <person name="Albertsen M."/>
        </authorList>
    </citation>
    <scope>NUCLEOTIDE SEQUENCE</scope>
    <source>
        <strain evidence="2">EsbW_18-Q3-R4-48_MAXAC.044</strain>
    </source>
</reference>
<dbReference type="Gene3D" id="3.40.50.2000">
    <property type="entry name" value="Glycogen Phosphorylase B"/>
    <property type="match status" value="1"/>
</dbReference>
<comment type="caution">
    <text evidence="2">The sequence shown here is derived from an EMBL/GenBank/DDBJ whole genome shotgun (WGS) entry which is preliminary data.</text>
</comment>
<dbReference type="Pfam" id="PF00534">
    <property type="entry name" value="Glycos_transf_1"/>
    <property type="match status" value="1"/>
</dbReference>
<organism evidence="2 3">
    <name type="scientific">Candidatus Propionivibrio dominans</name>
    <dbReference type="NCBI Taxonomy" id="2954373"/>
    <lineage>
        <taxon>Bacteria</taxon>
        <taxon>Pseudomonadati</taxon>
        <taxon>Pseudomonadota</taxon>
        <taxon>Betaproteobacteria</taxon>
        <taxon>Rhodocyclales</taxon>
        <taxon>Rhodocyclaceae</taxon>
        <taxon>Propionivibrio</taxon>
    </lineage>
</organism>
<sequence>MSQPIHIVTRFDGTGGTENHASALFQLLAGKRAVTLWADRPGEAARRYAATPIISFSGQRPEGGILIILGTQLESGIWLEYARVRRLVVICDLFSLERIFSLLALLDRPSLPVAELVFVSQTLKNAVGLPGIVCPPLIDLDRFHPSRRIPASAFRIGRHSRDDPWKHHPEDVSLYRMLAWRGHQVRIMGGECLRPFVADTPVIDLLKIDEEDAADFVANLDCFFYRTAPGKPAASGRAVMEALASGTPVVASPAGGYAEWIEPGINGFIVNNQEEAFERIVELAGNPEKARCLSENARASAQRICGAASLANYLDWLDA</sequence>
<gene>
    <name evidence="2" type="ORF">IPJ48_07750</name>
</gene>
<proteinExistence type="predicted"/>
<dbReference type="SUPFAM" id="SSF53756">
    <property type="entry name" value="UDP-Glycosyltransferase/glycogen phosphorylase"/>
    <property type="match status" value="1"/>
</dbReference>
<dbReference type="EMBL" id="JADJNC010000010">
    <property type="protein sequence ID" value="MBK7422984.1"/>
    <property type="molecule type" value="Genomic_DNA"/>
</dbReference>
<evidence type="ECO:0000313" key="2">
    <source>
        <dbReference type="EMBL" id="MBK7422984.1"/>
    </source>
</evidence>
<evidence type="ECO:0000313" key="3">
    <source>
        <dbReference type="Proteomes" id="UP000886602"/>
    </source>
</evidence>
<accession>A0A9D7FES3</accession>
<protein>
    <submittedName>
        <fullName evidence="2">Glycosyltransferase</fullName>
    </submittedName>
</protein>
<dbReference type="PANTHER" id="PTHR12526">
    <property type="entry name" value="GLYCOSYLTRANSFERASE"/>
    <property type="match status" value="1"/>
</dbReference>
<dbReference type="AlphaFoldDB" id="A0A9D7FES3"/>
<dbReference type="GO" id="GO:0016757">
    <property type="term" value="F:glycosyltransferase activity"/>
    <property type="evidence" value="ECO:0007669"/>
    <property type="project" value="InterPro"/>
</dbReference>
<dbReference type="InterPro" id="IPR001296">
    <property type="entry name" value="Glyco_trans_1"/>
</dbReference>
<name>A0A9D7FES3_9RHOO</name>
<dbReference type="Proteomes" id="UP000886602">
    <property type="component" value="Unassembled WGS sequence"/>
</dbReference>